<accession>A0AAV1C5X4</accession>
<dbReference type="AlphaFoldDB" id="A0AAV1C5X4"/>
<sequence length="139" mass="16058">MMIPVITLAAETTKPGTKDSASVFKALKDAFDLPEEAKKKNVYDSPFYGYRAGPLIEMLGVFDATHDVEPIQSFTNLMWPSRNQSFCEIMYHFAKKFSELDRIVTRMIHESYGLDKYFDRDCGIESFAHLLRMINYRVP</sequence>
<gene>
    <name evidence="1" type="ORF">OLC1_LOCUS2236</name>
</gene>
<dbReference type="InterPro" id="IPR027443">
    <property type="entry name" value="IPNS-like_sf"/>
</dbReference>
<dbReference type="Gene3D" id="2.60.120.330">
    <property type="entry name" value="B-lactam Antibiotic, Isopenicillin N Synthase, Chain"/>
    <property type="match status" value="1"/>
</dbReference>
<dbReference type="EMBL" id="OX459118">
    <property type="protein sequence ID" value="CAI9089983.1"/>
    <property type="molecule type" value="Genomic_DNA"/>
</dbReference>
<dbReference type="SUPFAM" id="SSF51197">
    <property type="entry name" value="Clavaminate synthase-like"/>
    <property type="match status" value="1"/>
</dbReference>
<dbReference type="Proteomes" id="UP001161247">
    <property type="component" value="Chromosome 1"/>
</dbReference>
<organism evidence="1 2">
    <name type="scientific">Oldenlandia corymbosa var. corymbosa</name>
    <dbReference type="NCBI Taxonomy" id="529605"/>
    <lineage>
        <taxon>Eukaryota</taxon>
        <taxon>Viridiplantae</taxon>
        <taxon>Streptophyta</taxon>
        <taxon>Embryophyta</taxon>
        <taxon>Tracheophyta</taxon>
        <taxon>Spermatophyta</taxon>
        <taxon>Magnoliopsida</taxon>
        <taxon>eudicotyledons</taxon>
        <taxon>Gunneridae</taxon>
        <taxon>Pentapetalae</taxon>
        <taxon>asterids</taxon>
        <taxon>lamiids</taxon>
        <taxon>Gentianales</taxon>
        <taxon>Rubiaceae</taxon>
        <taxon>Rubioideae</taxon>
        <taxon>Spermacoceae</taxon>
        <taxon>Hedyotis-Oldenlandia complex</taxon>
        <taxon>Oldenlandia</taxon>
    </lineage>
</organism>
<reference evidence="1" key="1">
    <citation type="submission" date="2023-03" db="EMBL/GenBank/DDBJ databases">
        <authorList>
            <person name="Julca I."/>
        </authorList>
    </citation>
    <scope>NUCLEOTIDE SEQUENCE</scope>
</reference>
<name>A0AAV1C5X4_OLDCO</name>
<keyword evidence="2" id="KW-1185">Reference proteome</keyword>
<evidence type="ECO:0000313" key="1">
    <source>
        <dbReference type="EMBL" id="CAI9089983.1"/>
    </source>
</evidence>
<evidence type="ECO:0000313" key="2">
    <source>
        <dbReference type="Proteomes" id="UP001161247"/>
    </source>
</evidence>
<protein>
    <submittedName>
        <fullName evidence="1">OLC1v1024643C1</fullName>
    </submittedName>
</protein>
<proteinExistence type="predicted"/>